<name>A0AAN8YTW6_9MAGN</name>
<feature type="domain" description="Zinc finger-XS" evidence="6">
    <location>
        <begin position="48"/>
        <end position="90"/>
    </location>
</feature>
<evidence type="ECO:0000256" key="1">
    <source>
        <dbReference type="ARBA" id="ARBA00023054"/>
    </source>
</evidence>
<keyword evidence="8" id="KW-1185">Reference proteome</keyword>
<evidence type="ECO:0000256" key="3">
    <source>
        <dbReference type="SAM" id="MobiDB-lite"/>
    </source>
</evidence>
<comment type="caution">
    <text evidence="7">The sequence shown here is derived from an EMBL/GenBank/DDBJ whole genome shotgun (WGS) entry which is preliminary data.</text>
</comment>
<protein>
    <submittedName>
        <fullName evidence="7">Zinc finger-XS domain</fullName>
    </submittedName>
</protein>
<dbReference type="InterPro" id="IPR038588">
    <property type="entry name" value="XS_domain_sf"/>
</dbReference>
<dbReference type="Gene3D" id="3.30.70.2890">
    <property type="entry name" value="XS domain"/>
    <property type="match status" value="1"/>
</dbReference>
<dbReference type="PANTHER" id="PTHR21596:SF3">
    <property type="entry name" value="FACTOR OF DNA METHYLATION 1-RELATED"/>
    <property type="match status" value="1"/>
</dbReference>
<dbReference type="PANTHER" id="PTHR21596">
    <property type="entry name" value="RIBONUCLEASE P SUBUNIT P38"/>
    <property type="match status" value="1"/>
</dbReference>
<evidence type="ECO:0000256" key="2">
    <source>
        <dbReference type="ARBA" id="ARBA00023158"/>
    </source>
</evidence>
<dbReference type="AlphaFoldDB" id="A0AAN8YTW6"/>
<gene>
    <name evidence="7" type="ORF">RJ641_020191</name>
</gene>
<dbReference type="InterPro" id="IPR005381">
    <property type="entry name" value="Znf-XS_domain"/>
</dbReference>
<keyword evidence="2" id="KW-0943">RNA-mediated gene silencing</keyword>
<dbReference type="InterPro" id="IPR045177">
    <property type="entry name" value="FDM1-5/IDN2"/>
</dbReference>
<sequence length="559" mass="65508">MVWYPMEYSSEEESDISESEIEEYKDKPYKELKSGKYKVKCSNDTLRCPFCVGKKKQDYRCRDLLQHAAGVSRGSKNRSAKEKANHLALAHYLETDLVDMLEEDCWTVESRPVPEAPERDTLYIWPWTGVVVNIAGDPNNGEAVFKEGHWMKKFLKYEPVEIHILRSNGGDTAAAVVKFNNDWTGFNNAIQFQNSFSTNRHGKKEWNEWKKNPGRHIYGWFASVEDYHSESQIGEYLRGRGELRTISNIVEEAKETRDHIVENLAHQIAVTNEDLDELHIKYYESNLSLTRMLEEKDRLHQAFYEERSKMQRLAHEHVQRILREKEILSYELQTKRIELDRRSKELNKHEALTELEKQKLDEERKKNDVRNNLLQMASMEQRKANENVFRLVEEQKVHSLISKNHTIISINHAKGDEKGLSEMLGGRTNIGIKRMGEIDEKPFANTCRKRFPANVAPLKASKLCSSWEENLRNPEWHPFRVVTVNGISEEIINDEDEKLKNLKEEWGDEIYNAVVTALKEMNEYNPSGRYIVPELWNFKEKRKATLKEVISYIMKNRKS</sequence>
<dbReference type="GO" id="GO:0080188">
    <property type="term" value="P:gene silencing by siRNA-directed DNA methylation"/>
    <property type="evidence" value="ECO:0007669"/>
    <property type="project" value="InterPro"/>
</dbReference>
<evidence type="ECO:0000259" key="6">
    <source>
        <dbReference type="Pfam" id="PF03470"/>
    </source>
</evidence>
<evidence type="ECO:0000313" key="8">
    <source>
        <dbReference type="Proteomes" id="UP001370490"/>
    </source>
</evidence>
<dbReference type="Pfam" id="PF03469">
    <property type="entry name" value="XH"/>
    <property type="match status" value="1"/>
</dbReference>
<proteinExistence type="predicted"/>
<dbReference type="InterPro" id="IPR005380">
    <property type="entry name" value="XS_domain"/>
</dbReference>
<organism evidence="7 8">
    <name type="scientific">Dillenia turbinata</name>
    <dbReference type="NCBI Taxonomy" id="194707"/>
    <lineage>
        <taxon>Eukaryota</taxon>
        <taxon>Viridiplantae</taxon>
        <taxon>Streptophyta</taxon>
        <taxon>Embryophyta</taxon>
        <taxon>Tracheophyta</taxon>
        <taxon>Spermatophyta</taxon>
        <taxon>Magnoliopsida</taxon>
        <taxon>eudicotyledons</taxon>
        <taxon>Gunneridae</taxon>
        <taxon>Pentapetalae</taxon>
        <taxon>Dilleniales</taxon>
        <taxon>Dilleniaceae</taxon>
        <taxon>Dillenia</taxon>
    </lineage>
</organism>
<feature type="compositionally biased region" description="Acidic residues" evidence="3">
    <location>
        <begin position="9"/>
        <end position="20"/>
    </location>
</feature>
<evidence type="ECO:0000259" key="4">
    <source>
        <dbReference type="Pfam" id="PF03468"/>
    </source>
</evidence>
<keyword evidence="1" id="KW-0175">Coiled coil</keyword>
<accession>A0AAN8YTW6</accession>
<dbReference type="EMBL" id="JBAMMX010000025">
    <property type="protein sequence ID" value="KAK6915074.1"/>
    <property type="molecule type" value="Genomic_DNA"/>
</dbReference>
<feature type="domain" description="Factor of DNA methylation 1-5/IDN2" evidence="5">
    <location>
        <begin position="433"/>
        <end position="558"/>
    </location>
</feature>
<dbReference type="Proteomes" id="UP001370490">
    <property type="component" value="Unassembled WGS sequence"/>
</dbReference>
<dbReference type="Pfam" id="PF03470">
    <property type="entry name" value="zf-XS"/>
    <property type="match status" value="1"/>
</dbReference>
<feature type="region of interest" description="Disordered" evidence="3">
    <location>
        <begin position="1"/>
        <end position="20"/>
    </location>
</feature>
<feature type="domain" description="XS" evidence="4">
    <location>
        <begin position="120"/>
        <end position="228"/>
    </location>
</feature>
<evidence type="ECO:0000259" key="5">
    <source>
        <dbReference type="Pfam" id="PF03469"/>
    </source>
</evidence>
<evidence type="ECO:0000313" key="7">
    <source>
        <dbReference type="EMBL" id="KAK6915074.1"/>
    </source>
</evidence>
<dbReference type="InterPro" id="IPR005379">
    <property type="entry name" value="FDM1-5/IDN2_XH"/>
</dbReference>
<feature type="non-terminal residue" evidence="7">
    <location>
        <position position="559"/>
    </location>
</feature>
<dbReference type="Pfam" id="PF03468">
    <property type="entry name" value="XS"/>
    <property type="match status" value="1"/>
</dbReference>
<reference evidence="7 8" key="1">
    <citation type="submission" date="2023-12" db="EMBL/GenBank/DDBJ databases">
        <title>A high-quality genome assembly for Dillenia turbinata (Dilleniales).</title>
        <authorList>
            <person name="Chanderbali A."/>
        </authorList>
    </citation>
    <scope>NUCLEOTIDE SEQUENCE [LARGE SCALE GENOMIC DNA]</scope>
    <source>
        <strain evidence="7">LSX21</strain>
        <tissue evidence="7">Leaf</tissue>
    </source>
</reference>